<dbReference type="Gene3D" id="3.40.30.10">
    <property type="entry name" value="Glutaredoxin"/>
    <property type="match status" value="1"/>
</dbReference>
<dbReference type="InterPro" id="IPR051548">
    <property type="entry name" value="Grx-like_ET"/>
</dbReference>
<dbReference type="GO" id="GO:0009055">
    <property type="term" value="F:electron transfer activity"/>
    <property type="evidence" value="ECO:0007669"/>
    <property type="project" value="TreeGrafter"/>
</dbReference>
<keyword evidence="1" id="KW-1133">Transmembrane helix</keyword>
<dbReference type="PANTHER" id="PTHR34386">
    <property type="entry name" value="GLUTAREDOXIN"/>
    <property type="match status" value="1"/>
</dbReference>
<gene>
    <name evidence="3" type="ORF">HC757_15025</name>
</gene>
<dbReference type="CDD" id="cd02976">
    <property type="entry name" value="NrdH"/>
    <property type="match status" value="1"/>
</dbReference>
<organism evidence="3 4">
    <name type="scientific">Shewanella salipaludis</name>
    <dbReference type="NCBI Taxonomy" id="2723052"/>
    <lineage>
        <taxon>Bacteria</taxon>
        <taxon>Pseudomonadati</taxon>
        <taxon>Pseudomonadota</taxon>
        <taxon>Gammaproteobacteria</taxon>
        <taxon>Alteromonadales</taxon>
        <taxon>Shewanellaceae</taxon>
        <taxon>Shewanella</taxon>
    </lineage>
</organism>
<proteinExistence type="predicted"/>
<dbReference type="Pfam" id="PF00462">
    <property type="entry name" value="Glutaredoxin"/>
    <property type="match status" value="1"/>
</dbReference>
<dbReference type="RefSeq" id="WP_169565195.1">
    <property type="nucleotide sequence ID" value="NZ_JAAXYH010000012.1"/>
</dbReference>
<dbReference type="InterPro" id="IPR002109">
    <property type="entry name" value="Glutaredoxin"/>
</dbReference>
<evidence type="ECO:0000256" key="1">
    <source>
        <dbReference type="SAM" id="Phobius"/>
    </source>
</evidence>
<keyword evidence="1" id="KW-0812">Transmembrane</keyword>
<evidence type="ECO:0000313" key="3">
    <source>
        <dbReference type="EMBL" id="NMH66470.1"/>
    </source>
</evidence>
<name>A0A972JKR1_9GAMM</name>
<accession>A0A972JKR1</accession>
<comment type="caution">
    <text evidence="3">The sequence shown here is derived from an EMBL/GenBank/DDBJ whole genome shotgun (WGS) entry which is preliminary data.</text>
</comment>
<keyword evidence="4" id="KW-1185">Reference proteome</keyword>
<dbReference type="EMBL" id="JAAXYH010000012">
    <property type="protein sequence ID" value="NMH66470.1"/>
    <property type="molecule type" value="Genomic_DNA"/>
</dbReference>
<sequence>MNNITIPKFLRSDLSIFLGFFISGVAIFLLFNWFQSAPKSVSGDYRQFFPHEQSRIIAYTKESCPYCVLLKDYFNKNNIAYVERDIEKDSDAEAEYQQLGGYGTPLVLFRDNLIVGFRRELIAAEIAKHIPHDDTENSAMQAPL</sequence>
<dbReference type="Proteomes" id="UP000737113">
    <property type="component" value="Unassembled WGS sequence"/>
</dbReference>
<dbReference type="GO" id="GO:0045454">
    <property type="term" value="P:cell redox homeostasis"/>
    <property type="evidence" value="ECO:0007669"/>
    <property type="project" value="TreeGrafter"/>
</dbReference>
<evidence type="ECO:0000313" key="4">
    <source>
        <dbReference type="Proteomes" id="UP000737113"/>
    </source>
</evidence>
<evidence type="ECO:0000259" key="2">
    <source>
        <dbReference type="Pfam" id="PF00462"/>
    </source>
</evidence>
<dbReference type="AlphaFoldDB" id="A0A972JKR1"/>
<protein>
    <submittedName>
        <fullName evidence="3">Glutaredoxin family protein</fullName>
    </submittedName>
</protein>
<dbReference type="PANTHER" id="PTHR34386:SF1">
    <property type="entry name" value="GLUTAREDOXIN-LIKE PROTEIN NRDH"/>
    <property type="match status" value="1"/>
</dbReference>
<feature type="transmembrane region" description="Helical" evidence="1">
    <location>
        <begin position="12"/>
        <end position="34"/>
    </location>
</feature>
<reference evidence="3" key="1">
    <citation type="submission" date="2020-04" db="EMBL/GenBank/DDBJ databases">
        <title>Description of Shewanella salipaludis sp. nov., isolated from a salt marsh.</title>
        <authorList>
            <person name="Park S."/>
            <person name="Yoon J.-H."/>
        </authorList>
    </citation>
    <scope>NUCLEOTIDE SEQUENCE</scope>
    <source>
        <strain evidence="3">SHSM-M6</strain>
    </source>
</reference>
<keyword evidence="1" id="KW-0472">Membrane</keyword>
<dbReference type="InterPro" id="IPR036249">
    <property type="entry name" value="Thioredoxin-like_sf"/>
</dbReference>
<feature type="domain" description="Glutaredoxin" evidence="2">
    <location>
        <begin position="57"/>
        <end position="112"/>
    </location>
</feature>
<dbReference type="SUPFAM" id="SSF52833">
    <property type="entry name" value="Thioredoxin-like"/>
    <property type="match status" value="1"/>
</dbReference>
<dbReference type="PROSITE" id="PS51354">
    <property type="entry name" value="GLUTAREDOXIN_2"/>
    <property type="match status" value="1"/>
</dbReference>